<evidence type="ECO:0000313" key="2">
    <source>
        <dbReference type="EMBL" id="QPB86123.1"/>
    </source>
</evidence>
<evidence type="ECO:0000313" key="3">
    <source>
        <dbReference type="Proteomes" id="UP000305729"/>
    </source>
</evidence>
<dbReference type="InterPro" id="IPR037185">
    <property type="entry name" value="EmrE-like"/>
</dbReference>
<dbReference type="EMBL" id="CP045430">
    <property type="protein sequence ID" value="QPB86123.1"/>
    <property type="molecule type" value="Genomic_DNA"/>
</dbReference>
<evidence type="ECO:0000259" key="1">
    <source>
        <dbReference type="Pfam" id="PF00892"/>
    </source>
</evidence>
<dbReference type="InterPro" id="IPR000620">
    <property type="entry name" value="EamA_dom"/>
</dbReference>
<dbReference type="Proteomes" id="UP000305729">
    <property type="component" value="Chromosome 2"/>
</dbReference>
<sequence>MLSALISAICWACFDFLRKQLAQQVSAPLMSVIFSLLVLPGYLIYWGWLQAPLPEVEYFVPGTISGLLAAIGSVCFIRGLAVGKIAVMLPLLSVTPVVSGAFAWIWLGEPLVEAQVLALGAITLGSFILQGGRFAIREPGAGYVLITALCWGMCIVFDKQALQYAEVSFHLIFLTASVALINGMIFRPELGAGVLLKYKWQWGGAALVFAFAVLCQLVALQQLQPGVMEAIKRAIGITSAALLGVYFYKETLRHYQWLSIAVILVGTVSLY</sequence>
<gene>
    <name evidence="2" type="ORF">CWC22_019765</name>
</gene>
<dbReference type="STRING" id="43658.AT705_21630"/>
<dbReference type="Pfam" id="PF00892">
    <property type="entry name" value="EamA"/>
    <property type="match status" value="2"/>
</dbReference>
<dbReference type="GO" id="GO:0016020">
    <property type="term" value="C:membrane"/>
    <property type="evidence" value="ECO:0007669"/>
    <property type="project" value="InterPro"/>
</dbReference>
<protein>
    <submittedName>
        <fullName evidence="2">EamA family transporter</fullName>
    </submittedName>
</protein>
<proteinExistence type="predicted"/>
<dbReference type="AlphaFoldDB" id="A0A5S3UY43"/>
<feature type="domain" description="EamA" evidence="1">
    <location>
        <begin position="2"/>
        <end position="129"/>
    </location>
</feature>
<feature type="domain" description="EamA" evidence="1">
    <location>
        <begin position="140"/>
        <end position="269"/>
    </location>
</feature>
<organism evidence="2 3">
    <name type="scientific">Pseudoalteromonas rubra</name>
    <dbReference type="NCBI Taxonomy" id="43658"/>
    <lineage>
        <taxon>Bacteria</taxon>
        <taxon>Pseudomonadati</taxon>
        <taxon>Pseudomonadota</taxon>
        <taxon>Gammaproteobacteria</taxon>
        <taxon>Alteromonadales</taxon>
        <taxon>Pseudoalteromonadaceae</taxon>
        <taxon>Pseudoalteromonas</taxon>
    </lineage>
</organism>
<dbReference type="SUPFAM" id="SSF103481">
    <property type="entry name" value="Multidrug resistance efflux transporter EmrE"/>
    <property type="match status" value="2"/>
</dbReference>
<reference evidence="2 3" key="1">
    <citation type="submission" date="2019-10" db="EMBL/GenBank/DDBJ databases">
        <title>Pseudoalteromonas rubra S4059.</title>
        <authorList>
            <person name="Paulsen S."/>
            <person name="Wang X."/>
        </authorList>
    </citation>
    <scope>NUCLEOTIDE SEQUENCE [LARGE SCALE GENOMIC DNA]</scope>
    <source>
        <strain evidence="2 3">S4059</strain>
    </source>
</reference>
<accession>A0A5S3UY43</accession>
<name>A0A5S3UY43_9GAMM</name>
<dbReference type="Gene3D" id="1.10.3730.20">
    <property type="match status" value="1"/>
</dbReference>